<dbReference type="eggNOG" id="ENOG5031CQK">
    <property type="taxonomic scope" value="Bacteria"/>
</dbReference>
<dbReference type="EMBL" id="CP001841">
    <property type="protein sequence ID" value="AEF81682.1"/>
    <property type="molecule type" value="Genomic_DNA"/>
</dbReference>
<keyword evidence="2" id="KW-1185">Reference proteome</keyword>
<dbReference type="STRING" id="545695.TREAZ_0626"/>
<protein>
    <recommendedName>
        <fullName evidence="3">Competence protein ComFB</fullName>
    </recommendedName>
</protein>
<evidence type="ECO:0000313" key="2">
    <source>
        <dbReference type="Proteomes" id="UP000009222"/>
    </source>
</evidence>
<evidence type="ECO:0000313" key="1">
    <source>
        <dbReference type="EMBL" id="AEF81682.1"/>
    </source>
</evidence>
<dbReference type="Proteomes" id="UP000009222">
    <property type="component" value="Chromosome"/>
</dbReference>
<dbReference type="InterPro" id="IPR019657">
    <property type="entry name" value="ComFB"/>
</dbReference>
<gene>
    <name evidence="1" type="ordered locus">TREAZ_0626</name>
</gene>
<dbReference type="Pfam" id="PF10719">
    <property type="entry name" value="ComFB"/>
    <property type="match status" value="1"/>
</dbReference>
<name>F5YB03_LEAAZ</name>
<dbReference type="HOGENOM" id="CLU_170941_0_0_12"/>
<dbReference type="OrthoDB" id="5616024at2"/>
<reference evidence="1 2" key="2">
    <citation type="journal article" date="2011" name="ISME J.">
        <title>RNA-seq reveals cooperative metabolic interactions between two termite-gut spirochete species in co-culture.</title>
        <authorList>
            <person name="Rosenthal A.Z."/>
            <person name="Matson E.G."/>
            <person name="Eldar A."/>
            <person name="Leadbetter J.R."/>
        </authorList>
    </citation>
    <scope>NUCLEOTIDE SEQUENCE [LARGE SCALE GENOMIC DNA]</scope>
    <source>
        <strain evidence="2">ATCC BAA-888 / DSM 13862 / ZAS-9</strain>
    </source>
</reference>
<proteinExistence type="predicted"/>
<dbReference type="RefSeq" id="WP_015711335.1">
    <property type="nucleotide sequence ID" value="NC_015577.1"/>
</dbReference>
<accession>F5YB03</accession>
<evidence type="ECO:0008006" key="3">
    <source>
        <dbReference type="Google" id="ProtNLM"/>
    </source>
</evidence>
<dbReference type="AlphaFoldDB" id="F5YB03"/>
<dbReference type="KEGG" id="taz:TREAZ_0626"/>
<sequence>MAFIDDYDFDLLINEAEKLVLADLGRQLEAYPEAICKCNDCVVDMAAMALNSVKPLYRVSLLGTIYASRAMDEKAYATSIREAVFKAIEKVRKNPSHE</sequence>
<organism evidence="1 2">
    <name type="scientific">Leadbettera azotonutricia (strain ATCC BAA-888 / DSM 13862 / ZAS-9)</name>
    <name type="common">Treponema azotonutricium</name>
    <dbReference type="NCBI Taxonomy" id="545695"/>
    <lineage>
        <taxon>Bacteria</taxon>
        <taxon>Pseudomonadati</taxon>
        <taxon>Spirochaetota</taxon>
        <taxon>Spirochaetia</taxon>
        <taxon>Spirochaetales</taxon>
        <taxon>Breznakiellaceae</taxon>
        <taxon>Leadbettera</taxon>
    </lineage>
</organism>
<dbReference type="InParanoid" id="F5YB03"/>
<reference evidence="2" key="1">
    <citation type="submission" date="2009-12" db="EMBL/GenBank/DDBJ databases">
        <title>Complete sequence of Treponema azotonutricium strain ZAS-9.</title>
        <authorList>
            <person name="Tetu S.G."/>
            <person name="Matson E."/>
            <person name="Ren Q."/>
            <person name="Seshadri R."/>
            <person name="Elbourne L."/>
            <person name="Hassan K.A."/>
            <person name="Durkin A."/>
            <person name="Radune D."/>
            <person name="Mohamoud Y."/>
            <person name="Shay R."/>
            <person name="Jin S."/>
            <person name="Zhang X."/>
            <person name="Lucey K."/>
            <person name="Ballor N.R."/>
            <person name="Ottesen E."/>
            <person name="Rosenthal R."/>
            <person name="Allen A."/>
            <person name="Leadbetter J.R."/>
            <person name="Paulsen I.T."/>
        </authorList>
    </citation>
    <scope>NUCLEOTIDE SEQUENCE [LARGE SCALE GENOMIC DNA]</scope>
    <source>
        <strain evidence="2">ATCC BAA-888 / DSM 13862 / ZAS-9</strain>
    </source>
</reference>